<dbReference type="InterPro" id="IPR009079">
    <property type="entry name" value="4_helix_cytokine-like_core"/>
</dbReference>
<reference evidence="10" key="2">
    <citation type="submission" date="2025-08" db="UniProtKB">
        <authorList>
            <consortium name="Ensembl"/>
        </authorList>
    </citation>
    <scope>IDENTIFICATION</scope>
</reference>
<dbReference type="GO" id="GO:0002250">
    <property type="term" value="P:adaptive immune response"/>
    <property type="evidence" value="ECO:0000318"/>
    <property type="project" value="GO_Central"/>
</dbReference>
<evidence type="ECO:0000256" key="8">
    <source>
        <dbReference type="RuleBase" id="RU000436"/>
    </source>
</evidence>
<dbReference type="SUPFAM" id="SSF47266">
    <property type="entry name" value="4-helical cytokines"/>
    <property type="match status" value="1"/>
</dbReference>
<organism evidence="10 11">
    <name type="scientific">Anolis carolinensis</name>
    <name type="common">Green anole</name>
    <name type="synonym">American chameleon</name>
    <dbReference type="NCBI Taxonomy" id="28377"/>
    <lineage>
        <taxon>Eukaryota</taxon>
        <taxon>Metazoa</taxon>
        <taxon>Chordata</taxon>
        <taxon>Craniata</taxon>
        <taxon>Vertebrata</taxon>
        <taxon>Euteleostomi</taxon>
        <taxon>Lepidosauria</taxon>
        <taxon>Squamata</taxon>
        <taxon>Bifurcata</taxon>
        <taxon>Unidentata</taxon>
        <taxon>Episquamata</taxon>
        <taxon>Toxicofera</taxon>
        <taxon>Iguania</taxon>
        <taxon>Dactyloidae</taxon>
        <taxon>Anolis</taxon>
    </lineage>
</organism>
<dbReference type="GO" id="GO:0043330">
    <property type="term" value="P:response to exogenous dsRNA"/>
    <property type="evidence" value="ECO:0000318"/>
    <property type="project" value="GO_Central"/>
</dbReference>
<keyword evidence="7" id="KW-1015">Disulfide bond</keyword>
<dbReference type="GO" id="GO:0051607">
    <property type="term" value="P:defense response to virus"/>
    <property type="evidence" value="ECO:0007669"/>
    <property type="project" value="UniProtKB-KW"/>
</dbReference>
<dbReference type="SMART" id="SM00076">
    <property type="entry name" value="IFabd"/>
    <property type="match status" value="1"/>
</dbReference>
<feature type="chain" id="PRO_5032283019" evidence="9">
    <location>
        <begin position="26"/>
        <end position="190"/>
    </location>
</feature>
<evidence type="ECO:0000256" key="6">
    <source>
        <dbReference type="ARBA" id="ARBA00023118"/>
    </source>
</evidence>
<evidence type="ECO:0000256" key="7">
    <source>
        <dbReference type="ARBA" id="ARBA00023157"/>
    </source>
</evidence>
<dbReference type="InParanoid" id="A0A803TLT1"/>
<reference evidence="10" key="3">
    <citation type="submission" date="2025-09" db="UniProtKB">
        <authorList>
            <consortium name="Ensembl"/>
        </authorList>
    </citation>
    <scope>IDENTIFICATION</scope>
</reference>
<evidence type="ECO:0000256" key="1">
    <source>
        <dbReference type="ARBA" id="ARBA00004613"/>
    </source>
</evidence>
<keyword evidence="6 8" id="KW-0051">Antiviral defense</keyword>
<sequence>MEKPMALRVLHIIGLWLLLTSEIATLDCGQIVKYQSNETGKTLGILKAMAGQQSSQECLEDPDFGFPRAKILKCSQEDAKMAIGLILQQIQIVFQLNFTQAQWSGKVTDLLSRALDQQHMQWRRCATAQMGKEAAFKDLRVMLSLKRYFRKLHTFLRGRQYSFCAWKMVRYELLVIYPIVLNELMRILEK</sequence>
<keyword evidence="4" id="KW-0964">Secreted</keyword>
<dbReference type="GO" id="GO:0006959">
    <property type="term" value="P:humoral immune response"/>
    <property type="evidence" value="ECO:0000318"/>
    <property type="project" value="GO_Central"/>
</dbReference>
<dbReference type="PANTHER" id="PTHR11691:SF73">
    <property type="entry name" value="INTERFERON BETA"/>
    <property type="match status" value="1"/>
</dbReference>
<accession>A0A803TLT1</accession>
<dbReference type="GO" id="GO:0005615">
    <property type="term" value="C:extracellular space"/>
    <property type="evidence" value="ECO:0000318"/>
    <property type="project" value="GO_Central"/>
</dbReference>
<evidence type="ECO:0000256" key="4">
    <source>
        <dbReference type="ARBA" id="ARBA00022525"/>
    </source>
</evidence>
<keyword evidence="5 9" id="KW-0732">Signal</keyword>
<dbReference type="GO" id="GO:0002312">
    <property type="term" value="P:B cell activation involved in immune response"/>
    <property type="evidence" value="ECO:0000318"/>
    <property type="project" value="GO_Central"/>
</dbReference>
<dbReference type="AlphaFoldDB" id="A0A803TLT1"/>
<evidence type="ECO:0000256" key="5">
    <source>
        <dbReference type="ARBA" id="ARBA00022729"/>
    </source>
</evidence>
<dbReference type="PANTHER" id="PTHR11691">
    <property type="entry name" value="TYPE I INTERFERON"/>
    <property type="match status" value="1"/>
</dbReference>
<dbReference type="GO" id="GO:0005132">
    <property type="term" value="F:type I interferon receptor binding"/>
    <property type="evidence" value="ECO:0000318"/>
    <property type="project" value="GO_Central"/>
</dbReference>
<dbReference type="GO" id="GO:0002286">
    <property type="term" value="P:T cell activation involved in immune response"/>
    <property type="evidence" value="ECO:0000318"/>
    <property type="project" value="GO_Central"/>
</dbReference>
<comment type="similarity">
    <text evidence="2 8">Belongs to the alpha/beta interferon family.</text>
</comment>
<keyword evidence="3 8" id="KW-0202">Cytokine</keyword>
<dbReference type="GeneTree" id="ENSGT00990000211106"/>
<dbReference type="Ensembl" id="ENSACAT00000043038.1">
    <property type="protein sequence ID" value="ENSACAP00000036171.1"/>
    <property type="gene ID" value="ENSACAG00000037340.1"/>
</dbReference>
<dbReference type="GO" id="GO:0060337">
    <property type="term" value="P:type I interferon-mediated signaling pathway"/>
    <property type="evidence" value="ECO:0000318"/>
    <property type="project" value="GO_Central"/>
</dbReference>
<name>A0A803TLT1_ANOCA</name>
<evidence type="ECO:0000313" key="10">
    <source>
        <dbReference type="Ensembl" id="ENSACAP00000036171.1"/>
    </source>
</evidence>
<feature type="signal peptide" evidence="9">
    <location>
        <begin position="1"/>
        <end position="25"/>
    </location>
</feature>
<evidence type="ECO:0000256" key="2">
    <source>
        <dbReference type="ARBA" id="ARBA00011033"/>
    </source>
</evidence>
<proteinExistence type="inferred from homology"/>
<comment type="subcellular location">
    <subcellularLocation>
        <location evidence="1">Secreted</location>
    </subcellularLocation>
</comment>
<dbReference type="Gene3D" id="1.20.1250.10">
    <property type="match status" value="1"/>
</dbReference>
<dbReference type="Proteomes" id="UP000001646">
    <property type="component" value="Chromosome 2"/>
</dbReference>
<keyword evidence="11" id="KW-1185">Reference proteome</keyword>
<reference evidence="10 11" key="1">
    <citation type="submission" date="2009-12" db="EMBL/GenBank/DDBJ databases">
        <title>The Genome Sequence of Anolis carolinensis (Green Anole Lizard).</title>
        <authorList>
            <consortium name="The Genome Sequencing Platform"/>
            <person name="Di Palma F."/>
            <person name="Alfoldi J."/>
            <person name="Heiman D."/>
            <person name="Young S."/>
            <person name="Grabherr M."/>
            <person name="Johnson J."/>
            <person name="Lander E.S."/>
            <person name="Lindblad-Toh K."/>
        </authorList>
    </citation>
    <scope>NUCLEOTIDE SEQUENCE [LARGE SCALE GENOMIC DNA]</scope>
    <source>
        <strain evidence="10 11">JBL SC #1</strain>
    </source>
</reference>
<protein>
    <submittedName>
        <fullName evidence="10">Uncharacterized protein</fullName>
    </submittedName>
</protein>
<dbReference type="GO" id="GO:0005125">
    <property type="term" value="F:cytokine activity"/>
    <property type="evidence" value="ECO:0000318"/>
    <property type="project" value="GO_Central"/>
</dbReference>
<evidence type="ECO:0000256" key="3">
    <source>
        <dbReference type="ARBA" id="ARBA00022514"/>
    </source>
</evidence>
<dbReference type="Pfam" id="PF00143">
    <property type="entry name" value="Interferon"/>
    <property type="match status" value="1"/>
</dbReference>
<dbReference type="InterPro" id="IPR000471">
    <property type="entry name" value="Interferon_alpha/beta/delta"/>
</dbReference>
<dbReference type="GO" id="GO:0002323">
    <property type="term" value="P:natural killer cell activation involved in immune response"/>
    <property type="evidence" value="ECO:0000318"/>
    <property type="project" value="GO_Central"/>
</dbReference>
<evidence type="ECO:0000313" key="11">
    <source>
        <dbReference type="Proteomes" id="UP000001646"/>
    </source>
</evidence>
<evidence type="ECO:0000256" key="9">
    <source>
        <dbReference type="SAM" id="SignalP"/>
    </source>
</evidence>